<evidence type="ECO:0000313" key="3">
    <source>
        <dbReference type="Proteomes" id="UP000683360"/>
    </source>
</evidence>
<dbReference type="AlphaFoldDB" id="A0A8S3QFL5"/>
<dbReference type="OrthoDB" id="6171402at2759"/>
<sequence length="187" mass="21480">MATDESEVDNDSMATDESEVDNDSMATDESEVDNDSMATDESEVDNDSMATDVSEIMSLFKYLQVKIKNSKWRHEARKRKESRTQKEVFSAIAEGYIMLARILINDRFDINCKNSYDESLLITLCRTSTNENEEKLCFVRFLLKEGASVLPKDNFGRTALYYAKRNGLRKISQELMCNLYDISQKDT</sequence>
<proteinExistence type="predicted"/>
<evidence type="ECO:0000313" key="2">
    <source>
        <dbReference type="EMBL" id="CAG2193383.1"/>
    </source>
</evidence>
<dbReference type="Gene3D" id="1.25.40.20">
    <property type="entry name" value="Ankyrin repeat-containing domain"/>
    <property type="match status" value="1"/>
</dbReference>
<name>A0A8S3QFL5_MYTED</name>
<organism evidence="2 3">
    <name type="scientific">Mytilus edulis</name>
    <name type="common">Blue mussel</name>
    <dbReference type="NCBI Taxonomy" id="6550"/>
    <lineage>
        <taxon>Eukaryota</taxon>
        <taxon>Metazoa</taxon>
        <taxon>Spiralia</taxon>
        <taxon>Lophotrochozoa</taxon>
        <taxon>Mollusca</taxon>
        <taxon>Bivalvia</taxon>
        <taxon>Autobranchia</taxon>
        <taxon>Pteriomorphia</taxon>
        <taxon>Mytilida</taxon>
        <taxon>Mytiloidea</taxon>
        <taxon>Mytilidae</taxon>
        <taxon>Mytilinae</taxon>
        <taxon>Mytilus</taxon>
    </lineage>
</organism>
<protein>
    <submittedName>
        <fullName evidence="2">Uncharacterized protein</fullName>
    </submittedName>
</protein>
<feature type="compositionally biased region" description="Acidic residues" evidence="1">
    <location>
        <begin position="1"/>
        <end position="46"/>
    </location>
</feature>
<dbReference type="Pfam" id="PF12796">
    <property type="entry name" value="Ank_2"/>
    <property type="match status" value="1"/>
</dbReference>
<dbReference type="InterPro" id="IPR002110">
    <property type="entry name" value="Ankyrin_rpt"/>
</dbReference>
<evidence type="ECO:0000256" key="1">
    <source>
        <dbReference type="SAM" id="MobiDB-lite"/>
    </source>
</evidence>
<dbReference type="Proteomes" id="UP000683360">
    <property type="component" value="Unassembled WGS sequence"/>
</dbReference>
<feature type="region of interest" description="Disordered" evidence="1">
    <location>
        <begin position="1"/>
        <end position="48"/>
    </location>
</feature>
<keyword evidence="3" id="KW-1185">Reference proteome</keyword>
<dbReference type="EMBL" id="CAJPWZ010000459">
    <property type="protein sequence ID" value="CAG2193383.1"/>
    <property type="molecule type" value="Genomic_DNA"/>
</dbReference>
<comment type="caution">
    <text evidence="2">The sequence shown here is derived from an EMBL/GenBank/DDBJ whole genome shotgun (WGS) entry which is preliminary data.</text>
</comment>
<gene>
    <name evidence="2" type="ORF">MEDL_8271</name>
</gene>
<accession>A0A8S3QFL5</accession>
<dbReference type="InterPro" id="IPR036770">
    <property type="entry name" value="Ankyrin_rpt-contain_sf"/>
</dbReference>
<reference evidence="2" key="1">
    <citation type="submission" date="2021-03" db="EMBL/GenBank/DDBJ databases">
        <authorList>
            <person name="Bekaert M."/>
        </authorList>
    </citation>
    <scope>NUCLEOTIDE SEQUENCE</scope>
</reference>
<dbReference type="SUPFAM" id="SSF48403">
    <property type="entry name" value="Ankyrin repeat"/>
    <property type="match status" value="1"/>
</dbReference>